<dbReference type="PANTHER" id="PTHR21600">
    <property type="entry name" value="MITOCHONDRIAL RNA PSEUDOURIDINE SYNTHASE"/>
    <property type="match status" value="1"/>
</dbReference>
<dbReference type="GO" id="GO:0000455">
    <property type="term" value="P:enzyme-directed rRNA pseudouridine synthesis"/>
    <property type="evidence" value="ECO:0007669"/>
    <property type="project" value="TreeGrafter"/>
</dbReference>
<evidence type="ECO:0000313" key="3">
    <source>
        <dbReference type="EMBL" id="CAE0713223.1"/>
    </source>
</evidence>
<evidence type="ECO:0000256" key="1">
    <source>
        <dbReference type="ARBA" id="ARBA00010876"/>
    </source>
</evidence>
<dbReference type="PROSITE" id="PS01129">
    <property type="entry name" value="PSI_RLU"/>
    <property type="match status" value="1"/>
</dbReference>
<dbReference type="SUPFAM" id="SSF55120">
    <property type="entry name" value="Pseudouridine synthase"/>
    <property type="match status" value="1"/>
</dbReference>
<dbReference type="Gene3D" id="3.30.2350.10">
    <property type="entry name" value="Pseudouridine synthase"/>
    <property type="match status" value="1"/>
</dbReference>
<dbReference type="Pfam" id="PF00849">
    <property type="entry name" value="PseudoU_synth_2"/>
    <property type="match status" value="1"/>
</dbReference>
<dbReference type="PANTHER" id="PTHR21600:SF87">
    <property type="entry name" value="RNA PSEUDOURIDYLATE SYNTHASE DOMAIN-CONTAINING PROTEIN 1"/>
    <property type="match status" value="1"/>
</dbReference>
<name>A0A7S4AEZ5_9STRA</name>
<dbReference type="InterPro" id="IPR020103">
    <property type="entry name" value="PsdUridine_synth_cat_dom_sf"/>
</dbReference>
<dbReference type="EMBL" id="HBIX01007696">
    <property type="protein sequence ID" value="CAE0713223.1"/>
    <property type="molecule type" value="Transcribed_RNA"/>
</dbReference>
<dbReference type="InterPro" id="IPR006224">
    <property type="entry name" value="PsdUridine_synth_RluA-like_CS"/>
</dbReference>
<dbReference type="GO" id="GO:0003723">
    <property type="term" value="F:RNA binding"/>
    <property type="evidence" value="ECO:0007669"/>
    <property type="project" value="InterPro"/>
</dbReference>
<sequence>MMAIQRLTRKITRILVAMTAIIRGTRQTKVFAFYSIRSPRTVSKVDYAVRHFRTLLRNGNTSSESSLVPTLLNPISKRRIHLGGPKYKEFMGEGGWVQHRGTLERIDLEMLSRYQHDCSTRDEEVALTTFMEHSNIEDEWHSITPSILQGTEEFSNVEDSTSISQQVLENKEKTENIRRELLFINKPSGLLSVPSRSLSDCLANQVLSSYPGSKPCHRLDRDTSGIVLFGLTHDAHRDISMQFAARTTSKMYVALIAGRPEKDHGTVNLPIGKQRTEEGFNRWAIGGYKPRESITEWTVDEVFNHAKTGAVFTRVKLKPITGRGHQLRLHMKAIGCPILGDTIHGEGGLAMCSSRLCLHANTLEVDWDGLRLKAESVPPF</sequence>
<comment type="similarity">
    <text evidence="1">Belongs to the pseudouridine synthase RluA family.</text>
</comment>
<protein>
    <recommendedName>
        <fullName evidence="2">Pseudouridine synthase RsuA/RluA-like domain-containing protein</fullName>
    </recommendedName>
</protein>
<reference evidence="3" key="1">
    <citation type="submission" date="2021-01" db="EMBL/GenBank/DDBJ databases">
        <authorList>
            <person name="Corre E."/>
            <person name="Pelletier E."/>
            <person name="Niang G."/>
            <person name="Scheremetjew M."/>
            <person name="Finn R."/>
            <person name="Kale V."/>
            <person name="Holt S."/>
            <person name="Cochrane G."/>
            <person name="Meng A."/>
            <person name="Brown T."/>
            <person name="Cohen L."/>
        </authorList>
    </citation>
    <scope>NUCLEOTIDE SEQUENCE</scope>
    <source>
        <strain evidence="3">10249 10 AB</strain>
    </source>
</reference>
<organism evidence="3">
    <name type="scientific">Pseudo-nitzschia australis</name>
    <dbReference type="NCBI Taxonomy" id="44445"/>
    <lineage>
        <taxon>Eukaryota</taxon>
        <taxon>Sar</taxon>
        <taxon>Stramenopiles</taxon>
        <taxon>Ochrophyta</taxon>
        <taxon>Bacillariophyta</taxon>
        <taxon>Bacillariophyceae</taxon>
        <taxon>Bacillariophycidae</taxon>
        <taxon>Bacillariales</taxon>
        <taxon>Bacillariaceae</taxon>
        <taxon>Pseudo-nitzschia</taxon>
    </lineage>
</organism>
<dbReference type="CDD" id="cd02869">
    <property type="entry name" value="PseudoU_synth_RluA_like"/>
    <property type="match status" value="1"/>
</dbReference>
<dbReference type="GO" id="GO:0009982">
    <property type="term" value="F:pseudouridine synthase activity"/>
    <property type="evidence" value="ECO:0007669"/>
    <property type="project" value="InterPro"/>
</dbReference>
<accession>A0A7S4AEZ5</accession>
<feature type="domain" description="Pseudouridine synthase RsuA/RluA-like" evidence="2">
    <location>
        <begin position="181"/>
        <end position="332"/>
    </location>
</feature>
<gene>
    <name evidence="3" type="ORF">PAUS00366_LOCUS5975</name>
</gene>
<dbReference type="InterPro" id="IPR050188">
    <property type="entry name" value="RluA_PseudoU_synthase"/>
</dbReference>
<proteinExistence type="inferred from homology"/>
<evidence type="ECO:0000259" key="2">
    <source>
        <dbReference type="Pfam" id="PF00849"/>
    </source>
</evidence>
<dbReference type="InterPro" id="IPR006145">
    <property type="entry name" value="PsdUridine_synth_RsuA/RluA"/>
</dbReference>
<dbReference type="AlphaFoldDB" id="A0A7S4AEZ5"/>